<evidence type="ECO:0000313" key="4">
    <source>
        <dbReference type="EMBL" id="KAE9343571.1"/>
    </source>
</evidence>
<sequence>MKSSTVLILNSIVWSSLMRCGPMAPNAPAKLDNLVLKTCRRPTTAICKSDWSMSDNLHCLKNLAPVKTALENGAKSIRLLRHLSV</sequence>
<dbReference type="AlphaFoldDB" id="A0A6A3PBN8"/>
<dbReference type="OrthoDB" id="10273187at2759"/>
<dbReference type="Proteomes" id="UP000429607">
    <property type="component" value="Unassembled WGS sequence"/>
</dbReference>
<dbReference type="EMBL" id="QXFV01000038">
    <property type="protein sequence ID" value="KAE9051621.1"/>
    <property type="molecule type" value="Genomic_DNA"/>
</dbReference>
<evidence type="ECO:0000313" key="7">
    <source>
        <dbReference type="Proteomes" id="UP000435112"/>
    </source>
</evidence>
<keyword evidence="1" id="KW-0732">Signal</keyword>
<comment type="caution">
    <text evidence="3">The sequence shown here is derived from an EMBL/GenBank/DDBJ whole genome shotgun (WGS) entry which is preliminary data.</text>
</comment>
<evidence type="ECO:0000256" key="1">
    <source>
        <dbReference type="SAM" id="SignalP"/>
    </source>
</evidence>
<evidence type="ECO:0000313" key="2">
    <source>
        <dbReference type="EMBL" id="KAE9034604.1"/>
    </source>
</evidence>
<keyword evidence="6" id="KW-1185">Reference proteome</keyword>
<feature type="signal peptide" evidence="1">
    <location>
        <begin position="1"/>
        <end position="20"/>
    </location>
</feature>
<evidence type="ECO:0000313" key="6">
    <source>
        <dbReference type="Proteomes" id="UP000434957"/>
    </source>
</evidence>
<gene>
    <name evidence="3" type="ORF">PR001_g1284</name>
    <name evidence="2" type="ORF">PR002_g8037</name>
    <name evidence="4" type="ORF">PR003_g8908</name>
</gene>
<name>A0A6A3PBN8_9STRA</name>
<dbReference type="EMBL" id="QXFU01000397">
    <property type="protein sequence ID" value="KAE9034604.1"/>
    <property type="molecule type" value="Genomic_DNA"/>
</dbReference>
<accession>A0A6A3PBN8</accession>
<evidence type="ECO:0008006" key="8">
    <source>
        <dbReference type="Google" id="ProtNLM"/>
    </source>
</evidence>
<proteinExistence type="predicted"/>
<dbReference type="Proteomes" id="UP000434957">
    <property type="component" value="Unassembled WGS sequence"/>
</dbReference>
<protein>
    <recommendedName>
        <fullName evidence="8">Secreted protein</fullName>
    </recommendedName>
</protein>
<organism evidence="3 5">
    <name type="scientific">Phytophthora rubi</name>
    <dbReference type="NCBI Taxonomy" id="129364"/>
    <lineage>
        <taxon>Eukaryota</taxon>
        <taxon>Sar</taxon>
        <taxon>Stramenopiles</taxon>
        <taxon>Oomycota</taxon>
        <taxon>Peronosporomycetes</taxon>
        <taxon>Peronosporales</taxon>
        <taxon>Peronosporaceae</taxon>
        <taxon>Phytophthora</taxon>
    </lineage>
</organism>
<evidence type="ECO:0000313" key="5">
    <source>
        <dbReference type="Proteomes" id="UP000429607"/>
    </source>
</evidence>
<reference evidence="5 7" key="1">
    <citation type="submission" date="2018-09" db="EMBL/GenBank/DDBJ databases">
        <title>Genomic investigation of the strawberry pathogen Phytophthora fragariae indicates pathogenicity is determined by transcriptional variation in three key races.</title>
        <authorList>
            <person name="Adams T.M."/>
            <person name="Armitage A.D."/>
            <person name="Sobczyk M.K."/>
            <person name="Bates H.J."/>
            <person name="Dunwell J.M."/>
            <person name="Nellist C.F."/>
            <person name="Harrison R.J."/>
        </authorList>
    </citation>
    <scope>NUCLEOTIDE SEQUENCE [LARGE SCALE GENOMIC DNA]</scope>
    <source>
        <strain evidence="3 5">SCRP249</strain>
        <strain evidence="2 7">SCRP324</strain>
        <strain evidence="4 6">SCRP333</strain>
    </source>
</reference>
<evidence type="ECO:0000313" key="3">
    <source>
        <dbReference type="EMBL" id="KAE9051621.1"/>
    </source>
</evidence>
<dbReference type="EMBL" id="QXFT01000452">
    <property type="protein sequence ID" value="KAE9343571.1"/>
    <property type="molecule type" value="Genomic_DNA"/>
</dbReference>
<feature type="chain" id="PRO_5036165497" description="Secreted protein" evidence="1">
    <location>
        <begin position="21"/>
        <end position="85"/>
    </location>
</feature>
<dbReference type="Proteomes" id="UP000435112">
    <property type="component" value="Unassembled WGS sequence"/>
</dbReference>